<dbReference type="InterPro" id="IPR001304">
    <property type="entry name" value="C-type_lectin-like"/>
</dbReference>
<keyword evidence="6" id="KW-0735">Signal-anchor</keyword>
<organism evidence="14 16">
    <name type="scientific">Phyllostomus discolor</name>
    <name type="common">pale spear-nosed bat</name>
    <dbReference type="NCBI Taxonomy" id="89673"/>
    <lineage>
        <taxon>Eukaryota</taxon>
        <taxon>Metazoa</taxon>
        <taxon>Chordata</taxon>
        <taxon>Craniata</taxon>
        <taxon>Vertebrata</taxon>
        <taxon>Euteleostomi</taxon>
        <taxon>Mammalia</taxon>
        <taxon>Eutheria</taxon>
        <taxon>Laurasiatheria</taxon>
        <taxon>Chiroptera</taxon>
        <taxon>Yangochiroptera</taxon>
        <taxon>Phyllostomidae</taxon>
        <taxon>Phyllostominae</taxon>
        <taxon>Phyllostomus</taxon>
    </lineage>
</organism>
<comment type="subcellular location">
    <subcellularLocation>
        <location evidence="1">Cell membrane</location>
        <topology evidence="1">Single-pass type II membrane protein</topology>
    </subcellularLocation>
</comment>
<accession>A0A7E6D7J2</accession>
<name>A0A7E6D7J2_9CHIR</name>
<evidence type="ECO:0000256" key="9">
    <source>
        <dbReference type="ARBA" id="ARBA00023157"/>
    </source>
</evidence>
<evidence type="ECO:0000313" key="14">
    <source>
        <dbReference type="Proteomes" id="UP000504628"/>
    </source>
</evidence>
<evidence type="ECO:0000256" key="11">
    <source>
        <dbReference type="ARBA" id="ARBA00023180"/>
    </source>
</evidence>
<keyword evidence="10" id="KW-0675">Receptor</keyword>
<dbReference type="RefSeq" id="XP_035875250.1">
    <property type="nucleotide sequence ID" value="XM_036019357.1"/>
</dbReference>
<dbReference type="GO" id="GO:0030246">
    <property type="term" value="F:carbohydrate binding"/>
    <property type="evidence" value="ECO:0007669"/>
    <property type="project" value="UniProtKB-KW"/>
</dbReference>
<evidence type="ECO:0000313" key="13">
    <source>
        <dbReference type="EMBL" id="KAF6118026.1"/>
    </source>
</evidence>
<dbReference type="CDD" id="cd03593">
    <property type="entry name" value="CLECT_NK_receptors_like"/>
    <property type="match status" value="1"/>
</dbReference>
<evidence type="ECO:0000256" key="10">
    <source>
        <dbReference type="ARBA" id="ARBA00023170"/>
    </source>
</evidence>
<reference evidence="13 15" key="1">
    <citation type="journal article" date="2020" name="Nature">
        <title>Six reference-quality genomes reveal evolution of bat adaptations.</title>
        <authorList>
            <person name="Jebb D."/>
            <person name="Huang Z."/>
            <person name="Pippel M."/>
            <person name="Hughes G.M."/>
            <person name="Lavrichenko K."/>
            <person name="Devanna P."/>
            <person name="Winkler S."/>
            <person name="Jermiin L.S."/>
            <person name="Skirmuntt E.C."/>
            <person name="Katzourakis A."/>
            <person name="Burkitt-Gray L."/>
            <person name="Ray D.A."/>
            <person name="Sullivan K.A.M."/>
            <person name="Roscito J.G."/>
            <person name="Kirilenko B.M."/>
            <person name="Davalos L.M."/>
            <person name="Corthals A.P."/>
            <person name="Power M.L."/>
            <person name="Jones G."/>
            <person name="Ransome R.D."/>
            <person name="Dechmann D.K.N."/>
            <person name="Locatelli A.G."/>
            <person name="Puechmaille S.J."/>
            <person name="Fedrigo O."/>
            <person name="Jarvis E.D."/>
            <person name="Hiller M."/>
            <person name="Vernes S.C."/>
            <person name="Myers E.W."/>
            <person name="Teeling E.C."/>
        </authorList>
    </citation>
    <scope>NUCLEOTIDE SEQUENCE [LARGE SCALE GENOMIC DNA]</scope>
    <source>
        <strain evidence="13">Bat1K_MPI-CBG_1</strain>
    </source>
</reference>
<evidence type="ECO:0000256" key="8">
    <source>
        <dbReference type="ARBA" id="ARBA00023136"/>
    </source>
</evidence>
<evidence type="ECO:0000259" key="12">
    <source>
        <dbReference type="PROSITE" id="PS50041"/>
    </source>
</evidence>
<dbReference type="InterPro" id="IPR033992">
    <property type="entry name" value="NKR-like_CTLD"/>
</dbReference>
<evidence type="ECO:0000313" key="15">
    <source>
        <dbReference type="Proteomes" id="UP000664940"/>
    </source>
</evidence>
<evidence type="ECO:0000256" key="1">
    <source>
        <dbReference type="ARBA" id="ARBA00004401"/>
    </source>
</evidence>
<keyword evidence="11" id="KW-0325">Glycoprotein</keyword>
<dbReference type="SUPFAM" id="SSF56436">
    <property type="entry name" value="C-type lectin-like"/>
    <property type="match status" value="1"/>
</dbReference>
<dbReference type="PANTHER" id="PTHR47647">
    <property type="entry name" value="C-TYPE LECTIN DOMAIN FAMILY 12 MEMBER B"/>
    <property type="match status" value="1"/>
</dbReference>
<dbReference type="InterPro" id="IPR016187">
    <property type="entry name" value="CTDL_fold"/>
</dbReference>
<evidence type="ECO:0000256" key="2">
    <source>
        <dbReference type="ARBA" id="ARBA00022475"/>
    </source>
</evidence>
<keyword evidence="3" id="KW-0597">Phosphoprotein</keyword>
<dbReference type="Proteomes" id="UP000664940">
    <property type="component" value="Unassembled WGS sequence"/>
</dbReference>
<keyword evidence="8" id="KW-0472">Membrane</keyword>
<dbReference type="PANTHER" id="PTHR47647:SF2">
    <property type="entry name" value="C-TYPE LECTIN DOMAIN FAMILY 12 MEMBER A"/>
    <property type="match status" value="1"/>
</dbReference>
<dbReference type="EMBL" id="JABVXQ010000003">
    <property type="protein sequence ID" value="KAF6118026.1"/>
    <property type="molecule type" value="Genomic_DNA"/>
</dbReference>
<dbReference type="GO" id="GO:0005886">
    <property type="term" value="C:plasma membrane"/>
    <property type="evidence" value="ECO:0007669"/>
    <property type="project" value="UniProtKB-SubCell"/>
</dbReference>
<keyword evidence="7" id="KW-1133">Transmembrane helix</keyword>
<evidence type="ECO:0000256" key="7">
    <source>
        <dbReference type="ARBA" id="ARBA00022989"/>
    </source>
</evidence>
<dbReference type="GO" id="GO:0030545">
    <property type="term" value="F:signaling receptor regulator activity"/>
    <property type="evidence" value="ECO:0007669"/>
    <property type="project" value="InterPro"/>
</dbReference>
<dbReference type="AlphaFoldDB" id="A0A7E6D7J2"/>
<dbReference type="InterPro" id="IPR016186">
    <property type="entry name" value="C-type_lectin-like/link_sf"/>
</dbReference>
<evidence type="ECO:0000256" key="3">
    <source>
        <dbReference type="ARBA" id="ARBA00022553"/>
    </source>
</evidence>
<dbReference type="Pfam" id="PF00059">
    <property type="entry name" value="Lectin_C"/>
    <property type="match status" value="1"/>
</dbReference>
<protein>
    <submittedName>
        <fullName evidence="13 16">C-type lectin domain family 12 member A</fullName>
    </submittedName>
</protein>
<dbReference type="Proteomes" id="UP000504628">
    <property type="component" value="Chromosome 2"/>
</dbReference>
<proteinExistence type="predicted"/>
<dbReference type="Gene3D" id="3.10.100.10">
    <property type="entry name" value="Mannose-Binding Protein A, subunit A"/>
    <property type="match status" value="1"/>
</dbReference>
<keyword evidence="9" id="KW-1015">Disulfide bond</keyword>
<reference evidence="16" key="2">
    <citation type="submission" date="2025-04" db="UniProtKB">
        <authorList>
            <consortium name="RefSeq"/>
        </authorList>
    </citation>
    <scope>IDENTIFICATION</scope>
    <source>
        <tissue evidence="16">Muscle</tissue>
    </source>
</reference>
<evidence type="ECO:0000313" key="16">
    <source>
        <dbReference type="RefSeq" id="XP_035875250.1"/>
    </source>
</evidence>
<dbReference type="GeneID" id="114513743"/>
<keyword evidence="5 13" id="KW-0430">Lectin</keyword>
<keyword evidence="14" id="KW-1185">Reference proteome</keyword>
<dbReference type="SMART" id="SM00034">
    <property type="entry name" value="CLECT"/>
    <property type="match status" value="1"/>
</dbReference>
<dbReference type="PROSITE" id="PS50041">
    <property type="entry name" value="C_TYPE_LECTIN_2"/>
    <property type="match status" value="1"/>
</dbReference>
<sequence>MSEEVTYADLKFQDSSKIEHVQKFDQVGIKVHLTSKREMEKLKKLQNFKEELQKNVSLQLMYNMDICKKIRNISTTLQELATKLCYELYRREPEHKCKPCPKEWMWHEDSCYKLFKNYDTWQNSGKTCSAHNASLLKIRNKSVLEFIKSQELYNYWLGLSPRKVYTKYKNLDETLISSNWFTRNTSDLSDGKYCGFITNIEYVFYDYCTSRKYSVCEKLADPVKIESTLMNEEPDERM</sequence>
<evidence type="ECO:0000256" key="4">
    <source>
        <dbReference type="ARBA" id="ARBA00022692"/>
    </source>
</evidence>
<evidence type="ECO:0000256" key="5">
    <source>
        <dbReference type="ARBA" id="ARBA00022734"/>
    </source>
</evidence>
<dbReference type="InterPro" id="IPR042916">
    <property type="entry name" value="CLEC12A/B"/>
</dbReference>
<keyword evidence="4" id="KW-0812">Transmembrane</keyword>
<gene>
    <name evidence="16" type="primary">LOC114513743</name>
    <name evidence="13" type="ORF">HJG60_002925</name>
</gene>
<evidence type="ECO:0000256" key="6">
    <source>
        <dbReference type="ARBA" id="ARBA00022968"/>
    </source>
</evidence>
<keyword evidence="2" id="KW-1003">Cell membrane</keyword>
<feature type="domain" description="C-type lectin" evidence="12">
    <location>
        <begin position="107"/>
        <end position="217"/>
    </location>
</feature>